<evidence type="ECO:0000256" key="2">
    <source>
        <dbReference type="ARBA" id="ARBA00022803"/>
    </source>
</evidence>
<feature type="repeat" description="TPR" evidence="3">
    <location>
        <begin position="95"/>
        <end position="128"/>
    </location>
</feature>
<gene>
    <name evidence="4" type="ORF">CJ030_MR3G014462</name>
</gene>
<comment type="caution">
    <text evidence="4">The sequence shown here is derived from an EMBL/GenBank/DDBJ whole genome shotgun (WGS) entry which is preliminary data.</text>
</comment>
<dbReference type="SMART" id="SM00028">
    <property type="entry name" value="TPR"/>
    <property type="match status" value="3"/>
</dbReference>
<organism evidence="4 5">
    <name type="scientific">Morella rubra</name>
    <name type="common">Chinese bayberry</name>
    <dbReference type="NCBI Taxonomy" id="262757"/>
    <lineage>
        <taxon>Eukaryota</taxon>
        <taxon>Viridiplantae</taxon>
        <taxon>Streptophyta</taxon>
        <taxon>Embryophyta</taxon>
        <taxon>Tracheophyta</taxon>
        <taxon>Spermatophyta</taxon>
        <taxon>Magnoliopsida</taxon>
        <taxon>eudicotyledons</taxon>
        <taxon>Gunneridae</taxon>
        <taxon>Pentapetalae</taxon>
        <taxon>rosids</taxon>
        <taxon>fabids</taxon>
        <taxon>Fagales</taxon>
        <taxon>Myricaceae</taxon>
        <taxon>Morella</taxon>
    </lineage>
</organism>
<name>A0A6A1W2X6_9ROSI</name>
<evidence type="ECO:0000256" key="3">
    <source>
        <dbReference type="PROSITE-ProRule" id="PRU00339"/>
    </source>
</evidence>
<evidence type="ECO:0000313" key="5">
    <source>
        <dbReference type="Proteomes" id="UP000516437"/>
    </source>
</evidence>
<dbReference type="AlphaFoldDB" id="A0A6A1W2X6"/>
<dbReference type="PROSITE" id="PS50005">
    <property type="entry name" value="TPR"/>
    <property type="match status" value="2"/>
</dbReference>
<dbReference type="FunFam" id="1.25.40.10:FF:000295">
    <property type="entry name" value="serine/threonine-protein phosphatase 5"/>
    <property type="match status" value="1"/>
</dbReference>
<dbReference type="Gene3D" id="1.25.40.10">
    <property type="entry name" value="Tetratricopeptide repeat domain"/>
    <property type="match status" value="1"/>
</dbReference>
<keyword evidence="5" id="KW-1185">Reference proteome</keyword>
<dbReference type="EMBL" id="RXIC02000021">
    <property type="protein sequence ID" value="KAB1218128.1"/>
    <property type="molecule type" value="Genomic_DNA"/>
</dbReference>
<evidence type="ECO:0000313" key="4">
    <source>
        <dbReference type="EMBL" id="KAB1218128.1"/>
    </source>
</evidence>
<dbReference type="Pfam" id="PF13414">
    <property type="entry name" value="TPR_11"/>
    <property type="match status" value="1"/>
</dbReference>
<evidence type="ECO:0000256" key="1">
    <source>
        <dbReference type="ARBA" id="ARBA00022737"/>
    </source>
</evidence>
<dbReference type="InterPro" id="IPR019734">
    <property type="entry name" value="TPR_rpt"/>
</dbReference>
<sequence>MTEAAEGKSGVATSLKGGGGVGATGEEMSLKDKGNEFFKAGNYLKAAALYTQAIKLDPSNPTLYSNRAAAFLQLVKLSKALADAETTIALKPQWEKGYFRKGCILEAMGQYDDALAAFQTALQYNPQSSEVSRKIKMISQLARDKKRVQEVENKRSNIDMAKQLDALKSEMSAKYGSEECWKDMFSFLVETMETAVKSWHESSKVDPRVSFLLDKEKTQTDKYAPTVNIDKAFESPHTHSNCISFLRQYADDSFSRAACLVTPKSIISYPQVWKGQGSRKWKHGQHDGFFVQFESPSLRKLWFIPSANEMGQTLCRDPEVLDISAHEVLPRLFKENVPNS</sequence>
<accession>A0A6A1W2X6</accession>
<proteinExistence type="predicted"/>
<dbReference type="PANTHER" id="PTHR22904:SF523">
    <property type="entry name" value="STRESS-INDUCED-PHOSPHOPROTEIN 1"/>
    <property type="match status" value="1"/>
</dbReference>
<dbReference type="PROSITE" id="PS50293">
    <property type="entry name" value="TPR_REGION"/>
    <property type="match status" value="1"/>
</dbReference>
<protein>
    <submittedName>
        <fullName evidence="4">Stress-induced-phosphoprotein 1</fullName>
    </submittedName>
</protein>
<feature type="repeat" description="TPR" evidence="3">
    <location>
        <begin position="27"/>
        <end position="60"/>
    </location>
</feature>
<dbReference type="OrthoDB" id="2423701at2759"/>
<dbReference type="Pfam" id="PF00515">
    <property type="entry name" value="TPR_1"/>
    <property type="match status" value="1"/>
</dbReference>
<keyword evidence="1" id="KW-0677">Repeat</keyword>
<keyword evidence="2 3" id="KW-0802">TPR repeat</keyword>
<dbReference type="GO" id="GO:0051879">
    <property type="term" value="F:Hsp90 protein binding"/>
    <property type="evidence" value="ECO:0007669"/>
    <property type="project" value="TreeGrafter"/>
</dbReference>
<dbReference type="SUPFAM" id="SSF48452">
    <property type="entry name" value="TPR-like"/>
    <property type="match status" value="1"/>
</dbReference>
<reference evidence="4 5" key="1">
    <citation type="journal article" date="2019" name="Plant Biotechnol. J.">
        <title>The red bayberry genome and genetic basis of sex determination.</title>
        <authorList>
            <person name="Jia H.M."/>
            <person name="Jia H.J."/>
            <person name="Cai Q.L."/>
            <person name="Wang Y."/>
            <person name="Zhao H.B."/>
            <person name="Yang W.F."/>
            <person name="Wang G.Y."/>
            <person name="Li Y.H."/>
            <person name="Zhan D.L."/>
            <person name="Shen Y.T."/>
            <person name="Niu Q.F."/>
            <person name="Chang L."/>
            <person name="Qiu J."/>
            <person name="Zhao L."/>
            <person name="Xie H.B."/>
            <person name="Fu W.Y."/>
            <person name="Jin J."/>
            <person name="Li X.W."/>
            <person name="Jiao Y."/>
            <person name="Zhou C.C."/>
            <person name="Tu T."/>
            <person name="Chai C.Y."/>
            <person name="Gao J.L."/>
            <person name="Fan L.J."/>
            <person name="van de Weg E."/>
            <person name="Wang J.Y."/>
            <person name="Gao Z.S."/>
        </authorList>
    </citation>
    <scope>NUCLEOTIDE SEQUENCE [LARGE SCALE GENOMIC DNA]</scope>
    <source>
        <tissue evidence="4">Leaves</tissue>
    </source>
</reference>
<dbReference type="InterPro" id="IPR011990">
    <property type="entry name" value="TPR-like_helical_dom_sf"/>
</dbReference>
<dbReference type="Proteomes" id="UP000516437">
    <property type="component" value="Chromosome 3"/>
</dbReference>
<dbReference type="PANTHER" id="PTHR22904">
    <property type="entry name" value="TPR REPEAT CONTAINING PROTEIN"/>
    <property type="match status" value="1"/>
</dbReference>